<dbReference type="EMBL" id="JBDNCH010000002">
    <property type="protein sequence ID" value="MEN9062129.1"/>
    <property type="molecule type" value="Genomic_DNA"/>
</dbReference>
<name>A0AAW9SDJ0_9RHOB</name>
<protein>
    <submittedName>
        <fullName evidence="1">DUF6522 family protein</fullName>
    </submittedName>
</protein>
<dbReference type="AlphaFoldDB" id="A0AAW9SDJ0"/>
<comment type="caution">
    <text evidence="1">The sequence shown here is derived from an EMBL/GenBank/DDBJ whole genome shotgun (WGS) entry which is preliminary data.</text>
</comment>
<evidence type="ECO:0000313" key="1">
    <source>
        <dbReference type="EMBL" id="MEN9062129.1"/>
    </source>
</evidence>
<evidence type="ECO:0000313" key="2">
    <source>
        <dbReference type="Proteomes" id="UP001428774"/>
    </source>
</evidence>
<reference evidence="1 2" key="1">
    <citation type="submission" date="2024-05" db="EMBL/GenBank/DDBJ databases">
        <title>Genome sequence of Ponticoccus litoralis KCCM 90028.</title>
        <authorList>
            <person name="Kim J.M."/>
            <person name="Lee J.K."/>
            <person name="Choi B.J."/>
            <person name="Bayburt H."/>
            <person name="Baek J.H."/>
            <person name="Jeon C.O."/>
        </authorList>
    </citation>
    <scope>NUCLEOTIDE SEQUENCE [LARGE SCALE GENOMIC DNA]</scope>
    <source>
        <strain evidence="1 2">KCCM 90028</strain>
    </source>
</reference>
<dbReference type="Proteomes" id="UP001428774">
    <property type="component" value="Unassembled WGS sequence"/>
</dbReference>
<organism evidence="1 2">
    <name type="scientific">Ponticoccus litoralis</name>
    <dbReference type="NCBI Taxonomy" id="422297"/>
    <lineage>
        <taxon>Bacteria</taxon>
        <taxon>Pseudomonadati</taxon>
        <taxon>Pseudomonadota</taxon>
        <taxon>Alphaproteobacteria</taxon>
        <taxon>Rhodobacterales</taxon>
        <taxon>Roseobacteraceae</taxon>
        <taxon>Ponticoccus</taxon>
    </lineage>
</organism>
<dbReference type="RefSeq" id="WP_347167130.1">
    <property type="nucleotide sequence ID" value="NZ_JBDNCH010000002.1"/>
</dbReference>
<dbReference type="Pfam" id="PF20132">
    <property type="entry name" value="DUF6522"/>
    <property type="match status" value="1"/>
</dbReference>
<gene>
    <name evidence="1" type="ORF">ABFB10_15145</name>
</gene>
<keyword evidence="2" id="KW-1185">Reference proteome</keyword>
<proteinExistence type="predicted"/>
<dbReference type="InterPro" id="IPR045389">
    <property type="entry name" value="DUF6522"/>
</dbReference>
<accession>A0AAW9SDJ0</accession>
<sequence>MSEVSRTDSGFVVEASALARAFGITEAQVREEMRSGLISSRSEIGEGADEGRWRMTFYRGDRAFRLVVDAEGAVLSRGYFPVTLRSRSGHRD</sequence>